<dbReference type="OrthoDB" id="9773408at2"/>
<dbReference type="Pfam" id="PF02776">
    <property type="entry name" value="TPP_enzyme_N"/>
    <property type="match status" value="1"/>
</dbReference>
<dbReference type="Pfam" id="PF02775">
    <property type="entry name" value="TPP_enzyme_C"/>
    <property type="match status" value="1"/>
</dbReference>
<gene>
    <name evidence="5" type="ORF">EDC65_4773</name>
</gene>
<proteinExistence type="inferred from homology"/>
<dbReference type="SUPFAM" id="SSF52518">
    <property type="entry name" value="Thiamin diphosphate-binding fold (THDP-binding)"/>
    <property type="match status" value="2"/>
</dbReference>
<comment type="caution">
    <text evidence="5">The sequence shown here is derived from an EMBL/GenBank/DDBJ whole genome shotgun (WGS) entry which is preliminary data.</text>
</comment>
<dbReference type="GO" id="GO:0003984">
    <property type="term" value="F:acetolactate synthase activity"/>
    <property type="evidence" value="ECO:0007669"/>
    <property type="project" value="TreeGrafter"/>
</dbReference>
<dbReference type="GO" id="GO:0030976">
    <property type="term" value="F:thiamine pyrophosphate binding"/>
    <property type="evidence" value="ECO:0007669"/>
    <property type="project" value="InterPro"/>
</dbReference>
<dbReference type="AlphaFoldDB" id="A0A3N1KXA7"/>
<sequence length="515" mass="53924">MNGAESLVRTLVGGGVDVCFTNPGTSEMHFVAALDRVEGMRCVLGLFEGVVTGAADGYARMADKPAATLLHLGPGLANGGANLHNARRAFTPMVNIVGDHAVYHHQYDAPLTSDIEGIARPFSAWVKTSPTAETIAADGAEAIRVARTAPGQIATLILPADTAWNEGTGPAKVDEPPPREQVTREAIREAAEMLRKDPKGTLILITGQALRVAGTNAAGAIAAKTGCQVLAQTSNGRTERGAGRFSVDRVPYPVDQAIARLKDFRQVILVGAKGPVGFFAYPGKPSVMTAPGANIFRLATIDQDLIHTLEWLADEVGAKGAAVPFEPAVRPGLSKGALTVDACANAIGALMPENCIVADEAVTSGRGLFPFTKGAPPHDWLQITGGAIGLGLPLALGAAVACPDRKVLCLEGDGSGMYTVQALWTMAREGLNVVNVIFSNRSYAILRGELHNVGAHNPGRKAIDMLSLDRPDLNWVDMARGMGVAGSRATTAEEFNEQLARAIATPGPYLIEAVI</sequence>
<dbReference type="EMBL" id="RJKX01000017">
    <property type="protein sequence ID" value="ROP83240.1"/>
    <property type="molecule type" value="Genomic_DNA"/>
</dbReference>
<feature type="domain" description="Thiamine pyrophosphate enzyme TPP-binding" evidence="3">
    <location>
        <begin position="376"/>
        <end position="512"/>
    </location>
</feature>
<accession>A0A3N1KXA7</accession>
<evidence type="ECO:0000259" key="4">
    <source>
        <dbReference type="Pfam" id="PF02776"/>
    </source>
</evidence>
<dbReference type="PROSITE" id="PS00187">
    <property type="entry name" value="TPP_ENZYMES"/>
    <property type="match status" value="1"/>
</dbReference>
<evidence type="ECO:0000256" key="2">
    <source>
        <dbReference type="ARBA" id="ARBA00023052"/>
    </source>
</evidence>
<dbReference type="Proteomes" id="UP000278222">
    <property type="component" value="Unassembled WGS sequence"/>
</dbReference>
<dbReference type="PANTHER" id="PTHR18968">
    <property type="entry name" value="THIAMINE PYROPHOSPHATE ENZYMES"/>
    <property type="match status" value="1"/>
</dbReference>
<protein>
    <submittedName>
        <fullName evidence="5">Acetolactate synthase-1/2/3 large subunit</fullName>
    </submittedName>
</protein>
<evidence type="ECO:0000313" key="5">
    <source>
        <dbReference type="EMBL" id="ROP83240.1"/>
    </source>
</evidence>
<dbReference type="NCBIfam" id="NF005760">
    <property type="entry name" value="PRK07586.1"/>
    <property type="match status" value="1"/>
</dbReference>
<dbReference type="InterPro" id="IPR000399">
    <property type="entry name" value="TPP-bd_CS"/>
</dbReference>
<dbReference type="InterPro" id="IPR012001">
    <property type="entry name" value="Thiamin_PyroP_enz_TPP-bd_dom"/>
</dbReference>
<keyword evidence="2" id="KW-0786">Thiamine pyrophosphate</keyword>
<dbReference type="GO" id="GO:0050660">
    <property type="term" value="F:flavin adenine dinucleotide binding"/>
    <property type="evidence" value="ECO:0007669"/>
    <property type="project" value="TreeGrafter"/>
</dbReference>
<dbReference type="InterPro" id="IPR011766">
    <property type="entry name" value="TPP_enzyme_TPP-bd"/>
</dbReference>
<name>A0A3N1KXA7_9PROT</name>
<evidence type="ECO:0000256" key="1">
    <source>
        <dbReference type="ARBA" id="ARBA00007812"/>
    </source>
</evidence>
<dbReference type="CDD" id="cd07035">
    <property type="entry name" value="TPP_PYR_POX_like"/>
    <property type="match status" value="1"/>
</dbReference>
<reference evidence="5 6" key="1">
    <citation type="submission" date="2018-11" db="EMBL/GenBank/DDBJ databases">
        <title>Genomic Encyclopedia of Type Strains, Phase IV (KMG-IV): sequencing the most valuable type-strain genomes for metagenomic binning, comparative biology and taxonomic classification.</title>
        <authorList>
            <person name="Goeker M."/>
        </authorList>
    </citation>
    <scope>NUCLEOTIDE SEQUENCE [LARGE SCALE GENOMIC DNA]</scope>
    <source>
        <strain evidence="5 6">DSM 5900</strain>
    </source>
</reference>
<evidence type="ECO:0000313" key="6">
    <source>
        <dbReference type="Proteomes" id="UP000278222"/>
    </source>
</evidence>
<feature type="domain" description="Thiamine pyrophosphate enzyme N-terminal TPP-binding" evidence="4">
    <location>
        <begin position="1"/>
        <end position="106"/>
    </location>
</feature>
<dbReference type="InterPro" id="IPR029061">
    <property type="entry name" value="THDP-binding"/>
</dbReference>
<dbReference type="PANTHER" id="PTHR18968:SF86">
    <property type="entry name" value="ACETOLACTATE SYNTHASE LARGE SUBUNIT ILVX-RELATED"/>
    <property type="match status" value="1"/>
</dbReference>
<dbReference type="GO" id="GO:0000287">
    <property type="term" value="F:magnesium ion binding"/>
    <property type="evidence" value="ECO:0007669"/>
    <property type="project" value="InterPro"/>
</dbReference>
<organism evidence="5 6">
    <name type="scientific">Stella humosa</name>
    <dbReference type="NCBI Taxonomy" id="94"/>
    <lineage>
        <taxon>Bacteria</taxon>
        <taxon>Pseudomonadati</taxon>
        <taxon>Pseudomonadota</taxon>
        <taxon>Alphaproteobacteria</taxon>
        <taxon>Rhodospirillales</taxon>
        <taxon>Stellaceae</taxon>
        <taxon>Stella</taxon>
    </lineage>
</organism>
<dbReference type="CDD" id="cd02002">
    <property type="entry name" value="TPP_BFDC"/>
    <property type="match status" value="1"/>
</dbReference>
<dbReference type="GO" id="GO:0044281">
    <property type="term" value="P:small molecule metabolic process"/>
    <property type="evidence" value="ECO:0007669"/>
    <property type="project" value="UniProtKB-ARBA"/>
</dbReference>
<evidence type="ECO:0000259" key="3">
    <source>
        <dbReference type="Pfam" id="PF02775"/>
    </source>
</evidence>
<dbReference type="Gene3D" id="3.40.50.970">
    <property type="match status" value="2"/>
</dbReference>
<dbReference type="InterPro" id="IPR045229">
    <property type="entry name" value="TPP_enz"/>
</dbReference>
<dbReference type="RefSeq" id="WP_123694315.1">
    <property type="nucleotide sequence ID" value="NZ_AP019700.1"/>
</dbReference>
<keyword evidence="6" id="KW-1185">Reference proteome</keyword>
<comment type="similarity">
    <text evidence="1">Belongs to the TPP enzyme family.</text>
</comment>